<protein>
    <submittedName>
        <fullName evidence="8">Snrna-activating protein complex subunit 3-like</fullName>
    </submittedName>
</protein>
<feature type="compositionally biased region" description="Acidic residues" evidence="7">
    <location>
        <begin position="297"/>
        <end position="306"/>
    </location>
</feature>
<comment type="similarity">
    <text evidence="2">Belongs to the SNAPC3/SRD2 family.</text>
</comment>
<dbReference type="GO" id="GO:0019185">
    <property type="term" value="C:snRNA-activating protein complex"/>
    <property type="evidence" value="ECO:0007669"/>
    <property type="project" value="TreeGrafter"/>
</dbReference>
<feature type="compositionally biased region" description="Basic and acidic residues" evidence="7">
    <location>
        <begin position="169"/>
        <end position="181"/>
    </location>
</feature>
<reference evidence="8" key="1">
    <citation type="submission" date="2013-08" db="EMBL/GenBank/DDBJ databases">
        <title>Gene expansion shapes genome architecture in the human pathogen Lichtheimia corymbifera: an evolutionary genomics analysis in the ancient terrestrial Mucorales (Mucoromycotina).</title>
        <authorList>
            <person name="Schwartze V.U."/>
            <person name="Winter S."/>
            <person name="Shelest E."/>
            <person name="Marcet-Houben M."/>
            <person name="Horn F."/>
            <person name="Wehner S."/>
            <person name="Hoffmann K."/>
            <person name="Riege K."/>
            <person name="Sammeth M."/>
            <person name="Nowrousian M."/>
            <person name="Valiante V."/>
            <person name="Linde J."/>
            <person name="Jacobsen I.D."/>
            <person name="Marz M."/>
            <person name="Brakhage A.A."/>
            <person name="Gabaldon T."/>
            <person name="Bocker S."/>
            <person name="Voigt K."/>
        </authorList>
    </citation>
    <scope>NUCLEOTIDE SEQUENCE [LARGE SCALE GENOMIC DNA]</scope>
    <source>
        <strain evidence="8">FSU 9682</strain>
    </source>
</reference>
<feature type="region of interest" description="Disordered" evidence="7">
    <location>
        <begin position="278"/>
        <end position="306"/>
    </location>
</feature>
<dbReference type="GO" id="GO:0042796">
    <property type="term" value="P:snRNA transcription by RNA polymerase III"/>
    <property type="evidence" value="ECO:0007669"/>
    <property type="project" value="TreeGrafter"/>
</dbReference>
<dbReference type="GO" id="GO:0001046">
    <property type="term" value="F:core promoter sequence-specific DNA binding"/>
    <property type="evidence" value="ECO:0007669"/>
    <property type="project" value="TreeGrafter"/>
</dbReference>
<feature type="region of interest" description="Disordered" evidence="7">
    <location>
        <begin position="147"/>
        <end position="181"/>
    </location>
</feature>
<dbReference type="InterPro" id="IPR022042">
    <property type="entry name" value="snRNA-activating_su3"/>
</dbReference>
<evidence type="ECO:0000313" key="9">
    <source>
        <dbReference type="Proteomes" id="UP000027586"/>
    </source>
</evidence>
<keyword evidence="9" id="KW-1185">Reference proteome</keyword>
<dbReference type="GO" id="GO:0042795">
    <property type="term" value="P:snRNA transcription by RNA polymerase II"/>
    <property type="evidence" value="ECO:0007669"/>
    <property type="project" value="TreeGrafter"/>
</dbReference>
<dbReference type="OrthoDB" id="3437960at2759"/>
<dbReference type="Pfam" id="PF12251">
    <property type="entry name" value="SNAPC3"/>
    <property type="match status" value="1"/>
</dbReference>
<proteinExistence type="inferred from homology"/>
<name>A0A068RGR8_9FUNG</name>
<evidence type="ECO:0000256" key="6">
    <source>
        <dbReference type="ARBA" id="ARBA00023242"/>
    </source>
</evidence>
<sequence>MSKIQVRSFRNELIELRSQQKKQESTVDISKLESRVGRLPSPDSSDLNSTCSFFTDPTLFAMVKQYHQKTTQGSRSMNQSRIRSFDDQWIGRRPQAKDVLPYRTLHDYDEDLLQQQHNQDDNSLFLNPLVPKRRRYLAQENQSNLLSSLSAIPGSPSSLASSSSKRPKTTHDTQENDLMERLLHPENIMTQRENHDEDTQIEYDDDETTQQSQHDEEDNNEPSTSEIPETELMQQYHDFIQNLKDSPLHSLKSENGIDLLPRQRERLNYAKLNKKMFDKSKDTNDSEGDEARAASGDELDSLDTEENPEVVLTIATYHPLMPSYRVREFDMLGSQTLTDLRDFIFCIKDFVGDNDRKGKQPDGILLNTQKKKLSASCLFIEDVFYVDTRAVTELGLEEGRPDLPDYSEPIRKWVMDFGRYEHPGLAEYQRHDMQGVTFEDLSLELNKPYLFLHQDGCQHIIMVRDIRIHSKHDPPLRSSYPMVTYNWQFVRYKCRMCNIYPAAYMTVNDVMSGSSPCFFCKECYKPFHYDEDGNQVLSHQVTQYFGM</sequence>
<dbReference type="GO" id="GO:0000978">
    <property type="term" value="F:RNA polymerase II cis-regulatory region sequence-specific DNA binding"/>
    <property type="evidence" value="ECO:0007669"/>
    <property type="project" value="TreeGrafter"/>
</dbReference>
<dbReference type="Proteomes" id="UP000027586">
    <property type="component" value="Unassembled WGS sequence"/>
</dbReference>
<evidence type="ECO:0000256" key="7">
    <source>
        <dbReference type="SAM" id="MobiDB-lite"/>
    </source>
</evidence>
<evidence type="ECO:0000256" key="1">
    <source>
        <dbReference type="ARBA" id="ARBA00004123"/>
    </source>
</evidence>
<evidence type="ECO:0000256" key="4">
    <source>
        <dbReference type="ARBA" id="ARBA00023125"/>
    </source>
</evidence>
<feature type="compositionally biased region" description="Basic and acidic residues" evidence="7">
    <location>
        <begin position="278"/>
        <end position="292"/>
    </location>
</feature>
<dbReference type="PANTHER" id="PTHR13421:SF16">
    <property type="entry name" value="SNRNA-ACTIVATING PROTEIN COMPLEX SUBUNIT 3"/>
    <property type="match status" value="1"/>
</dbReference>
<gene>
    <name evidence="8" type="ORF">LCOR_01113.1</name>
</gene>
<dbReference type="EMBL" id="CBTN010000003">
    <property type="protein sequence ID" value="CDH49368.1"/>
    <property type="molecule type" value="Genomic_DNA"/>
</dbReference>
<evidence type="ECO:0000313" key="8">
    <source>
        <dbReference type="EMBL" id="CDH49368.1"/>
    </source>
</evidence>
<dbReference type="AlphaFoldDB" id="A0A068RGR8"/>
<dbReference type="GO" id="GO:0001006">
    <property type="term" value="F:RNA polymerase III type 3 promoter sequence-specific DNA binding"/>
    <property type="evidence" value="ECO:0007669"/>
    <property type="project" value="TreeGrafter"/>
</dbReference>
<keyword evidence="6" id="KW-0539">Nucleus</keyword>
<accession>A0A068RGR8</accession>
<keyword evidence="3" id="KW-0805">Transcription regulation</keyword>
<dbReference type="PANTHER" id="PTHR13421">
    <property type="entry name" value="SNRNA-ACTIVATING PROTEIN COMPLEX SUBUNIT 3"/>
    <property type="match status" value="1"/>
</dbReference>
<dbReference type="GO" id="GO:0003681">
    <property type="term" value="F:bent DNA binding"/>
    <property type="evidence" value="ECO:0007669"/>
    <property type="project" value="TreeGrafter"/>
</dbReference>
<comment type="caution">
    <text evidence="8">The sequence shown here is derived from an EMBL/GenBank/DDBJ whole genome shotgun (WGS) entry which is preliminary data.</text>
</comment>
<evidence type="ECO:0000256" key="5">
    <source>
        <dbReference type="ARBA" id="ARBA00023163"/>
    </source>
</evidence>
<evidence type="ECO:0000256" key="3">
    <source>
        <dbReference type="ARBA" id="ARBA00023015"/>
    </source>
</evidence>
<feature type="compositionally biased region" description="Low complexity" evidence="7">
    <location>
        <begin position="147"/>
        <end position="164"/>
    </location>
</feature>
<evidence type="ECO:0000256" key="2">
    <source>
        <dbReference type="ARBA" id="ARBA00010410"/>
    </source>
</evidence>
<comment type="subcellular location">
    <subcellularLocation>
        <location evidence="1">Nucleus</location>
    </subcellularLocation>
</comment>
<feature type="region of interest" description="Disordered" evidence="7">
    <location>
        <begin position="203"/>
        <end position="226"/>
    </location>
</feature>
<dbReference type="STRING" id="1263082.A0A068RGR8"/>
<dbReference type="GO" id="GO:0005634">
    <property type="term" value="C:nucleus"/>
    <property type="evidence" value="ECO:0007669"/>
    <property type="project" value="UniProtKB-SubCell"/>
</dbReference>
<keyword evidence="4" id="KW-0238">DNA-binding</keyword>
<keyword evidence="5" id="KW-0804">Transcription</keyword>
<dbReference type="VEuPathDB" id="FungiDB:LCOR_01113.1"/>
<organism evidence="8 9">
    <name type="scientific">Lichtheimia corymbifera JMRC:FSU:9682</name>
    <dbReference type="NCBI Taxonomy" id="1263082"/>
    <lineage>
        <taxon>Eukaryota</taxon>
        <taxon>Fungi</taxon>
        <taxon>Fungi incertae sedis</taxon>
        <taxon>Mucoromycota</taxon>
        <taxon>Mucoromycotina</taxon>
        <taxon>Mucoromycetes</taxon>
        <taxon>Mucorales</taxon>
        <taxon>Lichtheimiaceae</taxon>
        <taxon>Lichtheimia</taxon>
    </lineage>
</organism>